<comment type="cofactor">
    <cofactor evidence="7">
        <name>a divalent metal cation</name>
        <dbReference type="ChEBI" id="CHEBI:60240"/>
    </cofactor>
    <text evidence="7">Binds 1 divalent metal cation per subunit.</text>
</comment>
<dbReference type="InterPro" id="IPR000905">
    <property type="entry name" value="Gcp-like_dom"/>
</dbReference>
<dbReference type="GO" id="GO:0061711">
    <property type="term" value="F:tRNA N(6)-L-threonylcarbamoyladenine synthase activity"/>
    <property type="evidence" value="ECO:0007669"/>
    <property type="project" value="UniProtKB-EC"/>
</dbReference>
<dbReference type="Proteomes" id="UP001431209">
    <property type="component" value="Unassembled WGS sequence"/>
</dbReference>
<comment type="subcellular location">
    <subcellularLocation>
        <location evidence="7">Mitochondrion</location>
    </subcellularLocation>
</comment>
<reference evidence="9 10" key="1">
    <citation type="submission" date="2024-03" db="EMBL/GenBank/DDBJ databases">
        <title>The Acrasis kona genome and developmental transcriptomes reveal deep origins of eukaryotic multicellular pathways.</title>
        <authorList>
            <person name="Sheikh S."/>
            <person name="Fu C.-J."/>
            <person name="Brown M.W."/>
            <person name="Baldauf S.L."/>
        </authorList>
    </citation>
    <scope>NUCLEOTIDE SEQUENCE [LARGE SCALE GENOMIC DNA]</scope>
    <source>
        <strain evidence="9 10">ATCC MYA-3509</strain>
    </source>
</reference>
<keyword evidence="2 7" id="KW-0808">Transferase</keyword>
<dbReference type="Gene3D" id="3.30.420.40">
    <property type="match status" value="2"/>
</dbReference>
<comment type="catalytic activity">
    <reaction evidence="6 7">
        <text>L-threonylcarbamoyladenylate + adenosine(37) in tRNA = N(6)-L-threonylcarbamoyladenosine(37) in tRNA + AMP + H(+)</text>
        <dbReference type="Rhea" id="RHEA:37059"/>
        <dbReference type="Rhea" id="RHEA-COMP:10162"/>
        <dbReference type="Rhea" id="RHEA-COMP:10163"/>
        <dbReference type="ChEBI" id="CHEBI:15378"/>
        <dbReference type="ChEBI" id="CHEBI:73682"/>
        <dbReference type="ChEBI" id="CHEBI:74411"/>
        <dbReference type="ChEBI" id="CHEBI:74418"/>
        <dbReference type="ChEBI" id="CHEBI:456215"/>
        <dbReference type="EC" id="2.3.1.234"/>
    </reaction>
</comment>
<organism evidence="9 10">
    <name type="scientific">Acrasis kona</name>
    <dbReference type="NCBI Taxonomy" id="1008807"/>
    <lineage>
        <taxon>Eukaryota</taxon>
        <taxon>Discoba</taxon>
        <taxon>Heterolobosea</taxon>
        <taxon>Tetramitia</taxon>
        <taxon>Eutetramitia</taxon>
        <taxon>Acrasidae</taxon>
        <taxon>Acrasis</taxon>
    </lineage>
</organism>
<evidence type="ECO:0000313" key="10">
    <source>
        <dbReference type="Proteomes" id="UP001431209"/>
    </source>
</evidence>
<evidence type="ECO:0000256" key="6">
    <source>
        <dbReference type="ARBA" id="ARBA00048117"/>
    </source>
</evidence>
<dbReference type="HAMAP" id="MF_01445">
    <property type="entry name" value="TsaD"/>
    <property type="match status" value="1"/>
</dbReference>
<dbReference type="InterPro" id="IPR022450">
    <property type="entry name" value="TsaD"/>
</dbReference>
<protein>
    <recommendedName>
        <fullName evidence="1">N(6)-L-threonylcarbamoyladenine synthase</fullName>
        <ecNumber evidence="1">2.3.1.234</ecNumber>
    </recommendedName>
</protein>
<evidence type="ECO:0000259" key="8">
    <source>
        <dbReference type="Pfam" id="PF00814"/>
    </source>
</evidence>
<dbReference type="PRINTS" id="PR00789">
    <property type="entry name" value="OSIALOPTASE"/>
</dbReference>
<dbReference type="EMBL" id="JAOPGA020001055">
    <property type="protein sequence ID" value="KAL0484596.1"/>
    <property type="molecule type" value="Genomic_DNA"/>
</dbReference>
<dbReference type="GO" id="GO:0005739">
    <property type="term" value="C:mitochondrion"/>
    <property type="evidence" value="ECO:0007669"/>
    <property type="project" value="UniProtKB-SubCell"/>
</dbReference>
<dbReference type="NCBIfam" id="TIGR00329">
    <property type="entry name" value="gcp_kae1"/>
    <property type="match status" value="1"/>
</dbReference>
<dbReference type="NCBIfam" id="TIGR03723">
    <property type="entry name" value="T6A_TsaD_YgjD"/>
    <property type="match status" value="1"/>
</dbReference>
<dbReference type="EC" id="2.3.1.234" evidence="1"/>
<accession>A0AAW2Z7C2</accession>
<sequence length="406" mass="44551">MLRNFTKQVQRTIAHSGWRGYTINNKIVLGIETSCDDTGIAIMDESGRIISETLITHSQLVADWGGVHPHEISKAHKKTLDGAIEETINKSNLQTSDIDAIAVTNGPGLMSCLRTGVEAAQQLSQRTNIPLISVHHLEAHLLIARGLSKESSNLQFPFLVLLASGGHCVIVEANGIGDYKFIGGTLDDSIGEAFDKIARLLNLDVSVNSGGHEIERIVKLHDGDPKQFKFPIPMMGPKRSEISFSFSGLKSSALWQVRKLENSTINNKELNLLVMNQKNKSQNPKLNLSTKVVADLAASFQSTAIAHLVDKTDIALKKCKQNRNIKDLVVCGGVAANMLLRDEMQTLCNKHNFNLHLPPIKYCTDNGVMVAWAGLEKLKSGLATSDVTLKPRWPLFEYTINTSQDA</sequence>
<dbReference type="InterPro" id="IPR017861">
    <property type="entry name" value="KAE1/TsaD"/>
</dbReference>
<comment type="caution">
    <text evidence="9">The sequence shown here is derived from an EMBL/GenBank/DDBJ whole genome shotgun (WGS) entry which is preliminary data.</text>
</comment>
<comment type="function">
    <text evidence="7">Required for the formation of a threonylcarbamoyl group on adenosine at position 37 (t(6)A37) in mitochondrial tRNAs that read codons beginning with adenine. Probably involved in the transfer of the threonylcarbamoyl moiety of threonylcarbamoyl-AMP (TC-AMP) to the N6 group of A37. Involved in mitochondrial genome maintenance.</text>
</comment>
<keyword evidence="4 7" id="KW-0479">Metal-binding</keyword>
<evidence type="ECO:0000256" key="3">
    <source>
        <dbReference type="ARBA" id="ARBA00022694"/>
    </source>
</evidence>
<dbReference type="AlphaFoldDB" id="A0AAW2Z7C2"/>
<evidence type="ECO:0000256" key="7">
    <source>
        <dbReference type="HAMAP-Rule" id="MF_03179"/>
    </source>
</evidence>
<keyword evidence="7" id="KW-0496">Mitochondrion</keyword>
<dbReference type="PANTHER" id="PTHR11735">
    <property type="entry name" value="TRNA N6-ADENOSINE THREONYLCARBAMOYLTRANSFERASE"/>
    <property type="match status" value="1"/>
</dbReference>
<dbReference type="Pfam" id="PF00814">
    <property type="entry name" value="TsaD"/>
    <property type="match status" value="1"/>
</dbReference>
<evidence type="ECO:0000256" key="5">
    <source>
        <dbReference type="ARBA" id="ARBA00023315"/>
    </source>
</evidence>
<keyword evidence="3 7" id="KW-0819">tRNA processing</keyword>
<evidence type="ECO:0000313" key="9">
    <source>
        <dbReference type="EMBL" id="KAL0484596.1"/>
    </source>
</evidence>
<dbReference type="PANTHER" id="PTHR11735:SF6">
    <property type="entry name" value="TRNA N6-ADENOSINE THREONYLCARBAMOYLTRANSFERASE, MITOCHONDRIAL"/>
    <property type="match status" value="1"/>
</dbReference>
<evidence type="ECO:0000256" key="4">
    <source>
        <dbReference type="ARBA" id="ARBA00022723"/>
    </source>
</evidence>
<comment type="subunit">
    <text evidence="7">Homodimer.</text>
</comment>
<dbReference type="InterPro" id="IPR043129">
    <property type="entry name" value="ATPase_NBD"/>
</dbReference>
<proteinExistence type="inferred from homology"/>
<keyword evidence="10" id="KW-1185">Reference proteome</keyword>
<comment type="similarity">
    <text evidence="7">Belongs to the KAE1 / TsaD family.</text>
</comment>
<dbReference type="GO" id="GO:0002949">
    <property type="term" value="P:tRNA threonylcarbamoyladenosine modification"/>
    <property type="evidence" value="ECO:0007669"/>
    <property type="project" value="UniProtKB-UniRule"/>
</dbReference>
<dbReference type="SUPFAM" id="SSF53067">
    <property type="entry name" value="Actin-like ATPase domain"/>
    <property type="match status" value="1"/>
</dbReference>
<evidence type="ECO:0000256" key="1">
    <source>
        <dbReference type="ARBA" id="ARBA00012156"/>
    </source>
</evidence>
<dbReference type="CDD" id="cd24134">
    <property type="entry name" value="ASKHA_NBD_OSGEPL1_QRI7_euk"/>
    <property type="match status" value="1"/>
</dbReference>
<name>A0AAW2Z7C2_9EUKA</name>
<gene>
    <name evidence="9" type="ORF">AKO1_003550</name>
</gene>
<feature type="domain" description="Gcp-like" evidence="8">
    <location>
        <begin position="49"/>
        <end position="372"/>
    </location>
</feature>
<dbReference type="GO" id="GO:0046872">
    <property type="term" value="F:metal ion binding"/>
    <property type="evidence" value="ECO:0007669"/>
    <property type="project" value="UniProtKB-KW"/>
</dbReference>
<evidence type="ECO:0000256" key="2">
    <source>
        <dbReference type="ARBA" id="ARBA00022679"/>
    </source>
</evidence>
<keyword evidence="5 7" id="KW-0012">Acyltransferase</keyword>